<dbReference type="OrthoDB" id="5841748at2759"/>
<name>A0A316VV82_9BASI</name>
<keyword evidence="8" id="KW-1185">Reference proteome</keyword>
<evidence type="ECO:0000259" key="6">
    <source>
        <dbReference type="Pfam" id="PF04389"/>
    </source>
</evidence>
<proteinExistence type="inferred from homology"/>
<dbReference type="Proteomes" id="UP000245783">
    <property type="component" value="Unassembled WGS sequence"/>
</dbReference>
<dbReference type="FunCoup" id="A0A316VV82">
    <property type="interactions" value="33"/>
</dbReference>
<accession>A0A316VV82</accession>
<dbReference type="SUPFAM" id="SSF47672">
    <property type="entry name" value="Transferrin receptor-like dimerisation domain"/>
    <property type="match status" value="1"/>
</dbReference>
<dbReference type="PANTHER" id="PTHR10404">
    <property type="entry name" value="N-ACETYLATED-ALPHA-LINKED ACIDIC DIPEPTIDASE"/>
    <property type="match status" value="1"/>
</dbReference>
<dbReference type="Pfam" id="PF02225">
    <property type="entry name" value="PA"/>
    <property type="match status" value="1"/>
</dbReference>
<evidence type="ECO:0000256" key="3">
    <source>
        <dbReference type="SAM" id="MobiDB-lite"/>
    </source>
</evidence>
<gene>
    <name evidence="7" type="ORF">IE81DRAFT_334842</name>
</gene>
<dbReference type="InterPro" id="IPR039373">
    <property type="entry name" value="Peptidase_M28B"/>
</dbReference>
<feature type="domain" description="Peptidase M28" evidence="6">
    <location>
        <begin position="331"/>
        <end position="533"/>
    </location>
</feature>
<dbReference type="InterPro" id="IPR007484">
    <property type="entry name" value="Peptidase_M28"/>
</dbReference>
<evidence type="ECO:0000256" key="2">
    <source>
        <dbReference type="SAM" id="Coils"/>
    </source>
</evidence>
<evidence type="ECO:0000313" key="8">
    <source>
        <dbReference type="Proteomes" id="UP000245783"/>
    </source>
</evidence>
<dbReference type="FunFam" id="3.40.630.10:FF:000101">
    <property type="entry name" value="N-acetylated alpha-linked acidic dipeptidase like 1"/>
    <property type="match status" value="1"/>
</dbReference>
<sequence>MYLEQPKAESAKEALKRYTKVTHVAGTDADKESAVGLVSEWGSLLGAEVPDDPTKLVFDAGSHDAIRYMTSTGRSPRVWVDTYSSWLNYPVSSSLKLRKADSQEAYWQAKLKEDVVDELPELNWDVPVFHGYSKSGIANGPIVYAALCTKKDFEDLARKGVKVEGAITLCRYGGPFRGLKVRASADNGAVGTLIYSDPAEDNGVTEANGHKPYPDGPARQPSSVQRGSVQALSIAPGDPSTIGFPSYRNASRESPETADSLPTIPSLPISFEDAKALLLAVQGKGVKAAEVGDNWVGQVPGVEEYWTGPSEDIASLDNQMTDIGQVHDIWNTYAYIPGQIQDEIVMIGNHRDAWTYGAADPSSGTAALHEVVKGLGALRAKGWAPLRSIIVASWDAEEYGLVGSTEATEDYAQFYQQRVVAYLNSDVAVSGPGLFTGASPSLSDLLIKAGAAITDPDGDGKETLKIEHPGALGSGSDYTGFLQHLGIASTDLGFRGGIGAAATSDFASPEKAVDRKAKYAGPVYHYHSRFDSFPWMEKFGDPTFKHFEAAAKLLGLSLLRLTSELEIPLNITAYANELDRYYDKVNDKLETARSDRALDIAETEEKDLAKTLRGLEKTIKSVQANARGLDERRAHLSKEIKHLLANLPAAQVEQSTSNSRRPGDDFRKLFHLLQALQVSNKRATYFERGFISREGLKGRPWYRHLVVAPGRWLGYGATTFPGITEAITLDKGQGAVAEVKRLDQLLGAIAKRLQVRRTHRKAH</sequence>
<dbReference type="InterPro" id="IPR046450">
    <property type="entry name" value="PA_dom_sf"/>
</dbReference>
<dbReference type="RefSeq" id="XP_025368697.1">
    <property type="nucleotide sequence ID" value="XM_025515426.1"/>
</dbReference>
<dbReference type="InParanoid" id="A0A316VV82"/>
<dbReference type="Pfam" id="PF04389">
    <property type="entry name" value="Peptidase_M28"/>
    <property type="match status" value="1"/>
</dbReference>
<dbReference type="Pfam" id="PF04253">
    <property type="entry name" value="TFR_dimer"/>
    <property type="match status" value="1"/>
</dbReference>
<feature type="domain" description="Transferrin receptor-like dimerisation" evidence="5">
    <location>
        <begin position="614"/>
        <end position="753"/>
    </location>
</feature>
<dbReference type="GeneID" id="37037296"/>
<dbReference type="Gene3D" id="1.20.930.40">
    <property type="entry name" value="Transferrin receptor-like, dimerisation domain"/>
    <property type="match status" value="1"/>
</dbReference>
<feature type="coiled-coil region" evidence="2">
    <location>
        <begin position="598"/>
        <end position="639"/>
    </location>
</feature>
<reference evidence="7 8" key="1">
    <citation type="journal article" date="2018" name="Mol. Biol. Evol.">
        <title>Broad Genomic Sampling Reveals a Smut Pathogenic Ancestry of the Fungal Clade Ustilaginomycotina.</title>
        <authorList>
            <person name="Kijpornyongpan T."/>
            <person name="Mondo S.J."/>
            <person name="Barry K."/>
            <person name="Sandor L."/>
            <person name="Lee J."/>
            <person name="Lipzen A."/>
            <person name="Pangilinan J."/>
            <person name="LaButti K."/>
            <person name="Hainaut M."/>
            <person name="Henrissat B."/>
            <person name="Grigoriev I.V."/>
            <person name="Spatafora J.W."/>
            <person name="Aime M.C."/>
        </authorList>
    </citation>
    <scope>NUCLEOTIDE SEQUENCE [LARGE SCALE GENOMIC DNA]</scope>
    <source>
        <strain evidence="7 8">MCA 4658</strain>
    </source>
</reference>
<dbReference type="EMBL" id="KZ819391">
    <property type="protein sequence ID" value="PWN41537.1"/>
    <property type="molecule type" value="Genomic_DNA"/>
</dbReference>
<keyword evidence="2" id="KW-0175">Coiled coil</keyword>
<dbReference type="SUPFAM" id="SSF52025">
    <property type="entry name" value="PA domain"/>
    <property type="match status" value="1"/>
</dbReference>
<evidence type="ECO:0000256" key="1">
    <source>
        <dbReference type="ARBA" id="ARBA00005634"/>
    </source>
</evidence>
<evidence type="ECO:0000259" key="5">
    <source>
        <dbReference type="Pfam" id="PF04253"/>
    </source>
</evidence>
<evidence type="ECO:0000313" key="7">
    <source>
        <dbReference type="EMBL" id="PWN41537.1"/>
    </source>
</evidence>
<comment type="similarity">
    <text evidence="1">Belongs to the peptidase M28 family. M28B subfamily.</text>
</comment>
<feature type="domain" description="PA" evidence="4">
    <location>
        <begin position="139"/>
        <end position="231"/>
    </location>
</feature>
<dbReference type="InterPro" id="IPR036757">
    <property type="entry name" value="TFR-like_dimer_dom_sf"/>
</dbReference>
<dbReference type="Gene3D" id="3.50.30.30">
    <property type="match status" value="1"/>
</dbReference>
<dbReference type="CDD" id="cd08022">
    <property type="entry name" value="M28_PSMA_like"/>
    <property type="match status" value="1"/>
</dbReference>
<dbReference type="InterPro" id="IPR007365">
    <property type="entry name" value="TFR-like_dimer_dom"/>
</dbReference>
<dbReference type="InterPro" id="IPR003137">
    <property type="entry name" value="PA_domain"/>
</dbReference>
<evidence type="ECO:0000259" key="4">
    <source>
        <dbReference type="Pfam" id="PF02225"/>
    </source>
</evidence>
<dbReference type="PANTHER" id="PTHR10404:SF46">
    <property type="entry name" value="VACUOLAR PROTEIN SORTING-ASSOCIATED PROTEIN 70"/>
    <property type="match status" value="1"/>
</dbReference>
<feature type="region of interest" description="Disordered" evidence="3">
    <location>
        <begin position="198"/>
        <end position="263"/>
    </location>
</feature>
<dbReference type="GO" id="GO:0004180">
    <property type="term" value="F:carboxypeptidase activity"/>
    <property type="evidence" value="ECO:0007669"/>
    <property type="project" value="TreeGrafter"/>
</dbReference>
<dbReference type="CDD" id="cd02121">
    <property type="entry name" value="PA_GCPII_like"/>
    <property type="match status" value="1"/>
</dbReference>
<protein>
    <submittedName>
        <fullName evidence="7">Zn-dependent exopeptidase</fullName>
    </submittedName>
</protein>
<dbReference type="SUPFAM" id="SSF53187">
    <property type="entry name" value="Zn-dependent exopeptidases"/>
    <property type="match status" value="1"/>
</dbReference>
<dbReference type="AlphaFoldDB" id="A0A316VV82"/>
<dbReference type="Gene3D" id="3.40.630.10">
    <property type="entry name" value="Zn peptidases"/>
    <property type="match status" value="1"/>
</dbReference>
<organism evidence="7 8">
    <name type="scientific">Ceraceosorus guamensis</name>
    <dbReference type="NCBI Taxonomy" id="1522189"/>
    <lineage>
        <taxon>Eukaryota</taxon>
        <taxon>Fungi</taxon>
        <taxon>Dikarya</taxon>
        <taxon>Basidiomycota</taxon>
        <taxon>Ustilaginomycotina</taxon>
        <taxon>Exobasidiomycetes</taxon>
        <taxon>Ceraceosorales</taxon>
        <taxon>Ceraceosoraceae</taxon>
        <taxon>Ceraceosorus</taxon>
    </lineage>
</organism>
<dbReference type="FunFam" id="3.50.30.30:FF:000008">
    <property type="entry name" value="Glutamate carboxypeptidase 2"/>
    <property type="match status" value="1"/>
</dbReference>
<dbReference type="STRING" id="1522189.A0A316VV82"/>
<feature type="compositionally biased region" description="Polar residues" evidence="3">
    <location>
        <begin position="220"/>
        <end position="231"/>
    </location>
</feature>